<dbReference type="Pfam" id="PF05853">
    <property type="entry name" value="BKACE"/>
    <property type="match status" value="1"/>
</dbReference>
<organism evidence="5 6">
    <name type="scientific">Sorangium atrum</name>
    <dbReference type="NCBI Taxonomy" id="2995308"/>
    <lineage>
        <taxon>Bacteria</taxon>
        <taxon>Pseudomonadati</taxon>
        <taxon>Myxococcota</taxon>
        <taxon>Polyangia</taxon>
        <taxon>Polyangiales</taxon>
        <taxon>Polyangiaceae</taxon>
        <taxon>Sorangium</taxon>
    </lineage>
</organism>
<dbReference type="InterPro" id="IPR013785">
    <property type="entry name" value="Aldolase_TIM"/>
</dbReference>
<comment type="cofactor">
    <cofactor evidence="1">
        <name>Zn(2+)</name>
        <dbReference type="ChEBI" id="CHEBI:29105"/>
    </cofactor>
</comment>
<evidence type="ECO:0000256" key="4">
    <source>
        <dbReference type="ARBA" id="ARBA00022833"/>
    </source>
</evidence>
<accession>A0ABT5CAA9</accession>
<keyword evidence="3" id="KW-0479">Metal-binding</keyword>
<dbReference type="PANTHER" id="PTHR37418:SF2">
    <property type="entry name" value="3-KETO-5-AMINOHEXANOATE CLEAVAGE ENZYME"/>
    <property type="match status" value="1"/>
</dbReference>
<reference evidence="5 6" key="1">
    <citation type="submission" date="2023-01" db="EMBL/GenBank/DDBJ databases">
        <title>Minimal conservation of predation-associated metabolite biosynthetic gene clusters underscores biosynthetic potential of Myxococcota including descriptions for ten novel species: Archangium lansinium sp. nov., Myxococcus landrumus sp. nov., Nannocystis bai.</title>
        <authorList>
            <person name="Ahearne A."/>
            <person name="Stevens C."/>
            <person name="Dowd S."/>
        </authorList>
    </citation>
    <scope>NUCLEOTIDE SEQUENCE [LARGE SCALE GENOMIC DNA]</scope>
    <source>
        <strain evidence="5 6">WIWO2</strain>
    </source>
</reference>
<evidence type="ECO:0000313" key="6">
    <source>
        <dbReference type="Proteomes" id="UP001217485"/>
    </source>
</evidence>
<dbReference type="Gene3D" id="3.20.20.70">
    <property type="entry name" value="Aldolase class I"/>
    <property type="match status" value="1"/>
</dbReference>
<dbReference type="PANTHER" id="PTHR37418">
    <property type="entry name" value="3-KETO-5-AMINOHEXANOATE CLEAVAGE ENZYME-RELATED"/>
    <property type="match status" value="1"/>
</dbReference>
<protein>
    <submittedName>
        <fullName evidence="5">3-keto-5-aminohexanoate cleavage protein</fullName>
    </submittedName>
</protein>
<dbReference type="RefSeq" id="WP_272101459.1">
    <property type="nucleotide sequence ID" value="NZ_JAQNDK010000004.1"/>
</dbReference>
<evidence type="ECO:0000256" key="2">
    <source>
        <dbReference type="ARBA" id="ARBA00022679"/>
    </source>
</evidence>
<evidence type="ECO:0000256" key="1">
    <source>
        <dbReference type="ARBA" id="ARBA00001947"/>
    </source>
</evidence>
<dbReference type="Proteomes" id="UP001217485">
    <property type="component" value="Unassembled WGS sequence"/>
</dbReference>
<comment type="caution">
    <text evidence="5">The sequence shown here is derived from an EMBL/GenBank/DDBJ whole genome shotgun (WGS) entry which is preliminary data.</text>
</comment>
<evidence type="ECO:0000313" key="5">
    <source>
        <dbReference type="EMBL" id="MDC0683322.1"/>
    </source>
</evidence>
<dbReference type="EMBL" id="JAQNDK010000004">
    <property type="protein sequence ID" value="MDC0683322.1"/>
    <property type="molecule type" value="Genomic_DNA"/>
</dbReference>
<sequence>MREKPTFTGEPRDPNGRDPDICVVTCALTGVLAGRKQCPAIPYTPVEIAEEAKRAYDAGAAAVHIHARNDDGSPTFSPAVFARIKDEVRRRCPVILNFSTGTLLDDVNEQCATLRESRPEIAALNMGTMNYSKYSRARKTFDFDMVFPNTYAKISKLLHAMNEAGTKPELECFDTGHTQGTWPLVDMGLLKPPLQFSFIVNVLGGIPAHVESLQLQTRIMPPGSEWEVIGISHGQWRMLAAALVLGGNVRCGLEDHFYLPSGEMARSNGELCEVAVRMVRDVGRRPATVEEARQILGLHDGGAAGAAGAAGGSAS</sequence>
<dbReference type="InterPro" id="IPR008567">
    <property type="entry name" value="BKACE"/>
</dbReference>
<proteinExistence type="predicted"/>
<name>A0ABT5CAA9_9BACT</name>
<evidence type="ECO:0000256" key="3">
    <source>
        <dbReference type="ARBA" id="ARBA00022723"/>
    </source>
</evidence>
<keyword evidence="4" id="KW-0862">Zinc</keyword>
<gene>
    <name evidence="5" type="ORF">POL72_36670</name>
</gene>
<keyword evidence="2" id="KW-0808">Transferase</keyword>
<keyword evidence="6" id="KW-1185">Reference proteome</keyword>